<accession>A0ABU8SI81</accession>
<evidence type="ECO:0000313" key="2">
    <source>
        <dbReference type="Proteomes" id="UP001370590"/>
    </source>
</evidence>
<gene>
    <name evidence="1" type="ORF">R4146_00230</name>
</gene>
<dbReference type="RefSeq" id="WP_339959472.1">
    <property type="nucleotide sequence ID" value="NZ_JAWMWH010000001.1"/>
</dbReference>
<reference evidence="1 2" key="1">
    <citation type="submission" date="2023-10" db="EMBL/GenBank/DDBJ databases">
        <title>Nicoliella lavandulae sp. nov. isolated from Lavandula angustifolia flowers.</title>
        <authorList>
            <person name="Alcantara C."/>
            <person name="Zuniga M."/>
            <person name="Landete J.M."/>
            <person name="Monedero V."/>
        </authorList>
    </citation>
    <scope>NUCLEOTIDE SEQUENCE [LARGE SCALE GENOMIC DNA]</scope>
    <source>
        <strain evidence="1 2">Es01</strain>
    </source>
</reference>
<sequence length="83" mass="9318">MAKNTEISPEQAKYNVGDQVAFTLEKQKFAGIIEKGYTNSFLISFNSDDPAIVDKYHNKVVINNKKLKMIKAAPKKPASKEDE</sequence>
<dbReference type="EMBL" id="JAWMWH010000001">
    <property type="protein sequence ID" value="MEJ6399621.1"/>
    <property type="molecule type" value="Genomic_DNA"/>
</dbReference>
<keyword evidence="2" id="KW-1185">Reference proteome</keyword>
<proteinExistence type="predicted"/>
<protein>
    <submittedName>
        <fullName evidence="1">DUF2187 domain-containing protein</fullName>
    </submittedName>
</protein>
<dbReference type="Proteomes" id="UP001370590">
    <property type="component" value="Unassembled WGS sequence"/>
</dbReference>
<comment type="caution">
    <text evidence="1">The sequence shown here is derived from an EMBL/GenBank/DDBJ whole genome shotgun (WGS) entry which is preliminary data.</text>
</comment>
<organism evidence="1 2">
    <name type="scientific">Nicoliella lavandulae</name>
    <dbReference type="NCBI Taxonomy" id="3082954"/>
    <lineage>
        <taxon>Bacteria</taxon>
        <taxon>Bacillati</taxon>
        <taxon>Bacillota</taxon>
        <taxon>Bacilli</taxon>
        <taxon>Lactobacillales</taxon>
        <taxon>Lactobacillaceae</taxon>
        <taxon>Nicoliella</taxon>
    </lineage>
</organism>
<evidence type="ECO:0000313" key="1">
    <source>
        <dbReference type="EMBL" id="MEJ6399621.1"/>
    </source>
</evidence>
<name>A0ABU8SI81_9LACO</name>